<proteinExistence type="predicted"/>
<sequence length="43" mass="4557">MTVALHGRVRPAVRTGARAATRESPIMTNIGARCKPAARAANR</sequence>
<reference evidence="2 3" key="1">
    <citation type="journal article" date="2012" name="J. Bacteriol.">
        <title>Draft Genome Sequence Determination for Cystic Fibrosis and Chronic Granulomatous Disease Burkholderia multivorans Isolates.</title>
        <authorList>
            <person name="Varga J.J."/>
            <person name="Losada L."/>
            <person name="Zelazny A.M."/>
            <person name="Brinkac L."/>
            <person name="Harkins D."/>
            <person name="Radune D."/>
            <person name="Hostetler J."/>
            <person name="Sampaio E.P."/>
            <person name="Ronning C.M."/>
            <person name="Nierman W.C."/>
            <person name="Greenberg D.E."/>
            <person name="Holland S.M."/>
            <person name="Goldberg J.B."/>
        </authorList>
    </citation>
    <scope>NUCLEOTIDE SEQUENCE [LARGE SCALE GENOMIC DNA]</scope>
    <source>
        <strain evidence="2 3">CGD2</strain>
    </source>
</reference>
<gene>
    <name evidence="2" type="ORF">BURMUCGD2_1939</name>
</gene>
<dbReference type="AlphaFoldDB" id="B9BM70"/>
<feature type="region of interest" description="Disordered" evidence="1">
    <location>
        <begin position="1"/>
        <end position="20"/>
    </location>
</feature>
<dbReference type="EMBL" id="ACFC01000003">
    <property type="protein sequence ID" value="EEE07730.1"/>
    <property type="molecule type" value="Genomic_DNA"/>
</dbReference>
<name>B9BM70_9BURK</name>
<organism evidence="2 3">
    <name type="scientific">Burkholderia multivorans CGD2</name>
    <dbReference type="NCBI Taxonomy" id="513052"/>
    <lineage>
        <taxon>Bacteria</taxon>
        <taxon>Pseudomonadati</taxon>
        <taxon>Pseudomonadota</taxon>
        <taxon>Betaproteobacteria</taxon>
        <taxon>Burkholderiales</taxon>
        <taxon>Burkholderiaceae</taxon>
        <taxon>Burkholderia</taxon>
        <taxon>Burkholderia cepacia complex</taxon>
    </lineage>
</organism>
<evidence type="ECO:0000256" key="1">
    <source>
        <dbReference type="SAM" id="MobiDB-lite"/>
    </source>
</evidence>
<evidence type="ECO:0000313" key="2">
    <source>
        <dbReference type="EMBL" id="EEE07730.1"/>
    </source>
</evidence>
<accession>B9BM70</accession>
<dbReference type="Proteomes" id="UP000004535">
    <property type="component" value="Unassembled WGS sequence"/>
</dbReference>
<evidence type="ECO:0000313" key="3">
    <source>
        <dbReference type="Proteomes" id="UP000004535"/>
    </source>
</evidence>
<protein>
    <submittedName>
        <fullName evidence="2">Uncharacterized protein</fullName>
    </submittedName>
</protein>
<comment type="caution">
    <text evidence="2">The sequence shown here is derived from an EMBL/GenBank/DDBJ whole genome shotgun (WGS) entry which is preliminary data.</text>
</comment>